<dbReference type="InterPro" id="IPR027417">
    <property type="entry name" value="P-loop_NTPase"/>
</dbReference>
<keyword evidence="12" id="KW-1185">Reference proteome</keyword>
<evidence type="ECO:0000256" key="7">
    <source>
        <dbReference type="ARBA" id="ARBA00022840"/>
    </source>
</evidence>
<evidence type="ECO:0000256" key="1">
    <source>
        <dbReference type="ARBA" id="ARBA00022722"/>
    </source>
</evidence>
<proteinExistence type="predicted"/>
<reference evidence="11 12" key="1">
    <citation type="submission" date="2018-10" db="EMBL/GenBank/DDBJ databases">
        <title>Genomic Encyclopedia of Archaeal and Bacterial Type Strains, Phase II (KMG-II): from individual species to whole genera.</title>
        <authorList>
            <person name="Goeker M."/>
        </authorList>
    </citation>
    <scope>NUCLEOTIDE SEQUENCE [LARGE SCALE GENOMIC DNA]</scope>
    <source>
        <strain evidence="11 12">VM1</strain>
    </source>
</reference>
<dbReference type="Gene3D" id="3.90.320.10">
    <property type="match status" value="1"/>
</dbReference>
<keyword evidence="4" id="KW-0378">Hydrolase</keyword>
<dbReference type="OrthoDB" id="8343at2"/>
<dbReference type="GO" id="GO:0005524">
    <property type="term" value="F:ATP binding"/>
    <property type="evidence" value="ECO:0007669"/>
    <property type="project" value="UniProtKB-KW"/>
</dbReference>
<protein>
    <submittedName>
        <fullName evidence="11">ATP-dependent helicase/DNAse subunit B</fullName>
    </submittedName>
</protein>
<keyword evidence="6" id="KW-0269">Exonuclease</keyword>
<evidence type="ECO:0000256" key="4">
    <source>
        <dbReference type="ARBA" id="ARBA00022801"/>
    </source>
</evidence>
<evidence type="ECO:0000256" key="5">
    <source>
        <dbReference type="ARBA" id="ARBA00022806"/>
    </source>
</evidence>
<evidence type="ECO:0000256" key="9">
    <source>
        <dbReference type="ARBA" id="ARBA00023204"/>
    </source>
</evidence>
<organism evidence="11 12">
    <name type="scientific">Hydrogenothermus marinus</name>
    <dbReference type="NCBI Taxonomy" id="133270"/>
    <lineage>
        <taxon>Bacteria</taxon>
        <taxon>Pseudomonadati</taxon>
        <taxon>Aquificota</taxon>
        <taxon>Aquificia</taxon>
        <taxon>Aquificales</taxon>
        <taxon>Hydrogenothermaceae</taxon>
        <taxon>Hydrogenothermus</taxon>
    </lineage>
</organism>
<gene>
    <name evidence="11" type="ORF">CLV39_0925</name>
</gene>
<evidence type="ECO:0000256" key="8">
    <source>
        <dbReference type="ARBA" id="ARBA00023125"/>
    </source>
</evidence>
<keyword evidence="2" id="KW-0547">Nucleotide-binding</keyword>
<dbReference type="GO" id="GO:0006281">
    <property type="term" value="P:DNA repair"/>
    <property type="evidence" value="ECO:0007669"/>
    <property type="project" value="UniProtKB-KW"/>
</dbReference>
<accession>A0A3M0BJC1</accession>
<name>A0A3M0BJC1_9AQUI</name>
<sequence length="873" mass="105099">MFFSGSYSFLKENLLNLIKNIEVGKKITFIVHSNQMKLYLKEYLVKNLGILVNTEFYTLIDISKRLSEIEPLNDFDKEFIIKKFLLEKNLDLDSLPEEFNLLLQQIKEYQIPIINIKSDFVKEIINKYENFKDKKYFDREDVHQKAIEKNTDFKTDYLIIFGIKSVPKLHQRLFLKLKSISQNIFVFLPLIRNSGYFQNYQHFKEVFNFYEDMIENQAIEEKSYDINTKTANLIYKFDYDFKPFENENIRLLKAENPYQEVEFLAYEIINLIEKGNDFKDIAVIIPQIESYIPYIKDIFNKYKIPYYLSEENRYIDYPVFRKLFDIFQLKQENFSKDFVLKILDSNLINIEDIDKIYKEILNLPVIISFEEWEEYFFKEKDNNLYKILKLINDFTEETDLESYINLLKNISNLIKSEELKQFLNEIIENLENNQLYKELFPKLRYKDFLAILKTFFMQEYKENKIRANTISILNPISAEGNNFKYIFFLNLNSGNFPSTIREEILATASELNNIDYPFHLLMQQLSNFASILDKNKKIYLSYVGNGINGEKKAPSFIIEELKRILNIEIEDVKIDKPLSKKDFYIKYAKYLINLDNNLKEKYQKIKEKDLEKTKQDFKYDFVNIQFPISATKFSIYATCPYKFFFEVLMEISDIEQIDREKISPVDKGIIIHKVLENFYKNKDWEELEKQFFKEIEEKIKFLIPSYIPFAYEDAKITFDNLKKFIDWDLKRLKEEQKEPIILEEAYETKDFKGKIDRVDKDNNENYYIYDYKTGKTKIKDIEENIKTKYIQLLIYKRFLKDKKVKEIGIFSINNKNGDFLAKIDDESKLKELDSYLLSLLDQLKNKYFYPQENDYCKYCIFETFCPKDKLKEE</sequence>
<dbReference type="InterPro" id="IPR038726">
    <property type="entry name" value="PDDEXK_AddAB-type"/>
</dbReference>
<evidence type="ECO:0000256" key="6">
    <source>
        <dbReference type="ARBA" id="ARBA00022839"/>
    </source>
</evidence>
<keyword evidence="7" id="KW-0067">ATP-binding</keyword>
<dbReference type="AlphaFoldDB" id="A0A3M0BJC1"/>
<keyword evidence="9" id="KW-0234">DNA repair</keyword>
<evidence type="ECO:0000256" key="2">
    <source>
        <dbReference type="ARBA" id="ARBA00022741"/>
    </source>
</evidence>
<evidence type="ECO:0000256" key="3">
    <source>
        <dbReference type="ARBA" id="ARBA00022763"/>
    </source>
</evidence>
<dbReference type="EMBL" id="REFO01000011">
    <property type="protein sequence ID" value="RMA97267.1"/>
    <property type="molecule type" value="Genomic_DNA"/>
</dbReference>
<dbReference type="PANTHER" id="PTHR30591:SF1">
    <property type="entry name" value="RECBCD ENZYME SUBUNIT RECC"/>
    <property type="match status" value="1"/>
</dbReference>
<dbReference type="Pfam" id="PF12705">
    <property type="entry name" value="PDDEXK_1"/>
    <property type="match status" value="1"/>
</dbReference>
<dbReference type="Proteomes" id="UP000280842">
    <property type="component" value="Unassembled WGS sequence"/>
</dbReference>
<dbReference type="GO" id="GO:0003677">
    <property type="term" value="F:DNA binding"/>
    <property type="evidence" value="ECO:0007669"/>
    <property type="project" value="UniProtKB-KW"/>
</dbReference>
<dbReference type="SUPFAM" id="SSF52540">
    <property type="entry name" value="P-loop containing nucleoside triphosphate hydrolases"/>
    <property type="match status" value="1"/>
</dbReference>
<dbReference type="RefSeq" id="WP_121923051.1">
    <property type="nucleotide sequence ID" value="NZ_REFO01000011.1"/>
</dbReference>
<keyword evidence="1" id="KW-0540">Nuclease</keyword>
<dbReference type="Gene3D" id="3.40.50.300">
    <property type="entry name" value="P-loop containing nucleotide triphosphate hydrolases"/>
    <property type="match status" value="2"/>
</dbReference>
<dbReference type="PANTHER" id="PTHR30591">
    <property type="entry name" value="RECBCD ENZYME SUBUNIT RECC"/>
    <property type="match status" value="1"/>
</dbReference>
<keyword evidence="3" id="KW-0227">DNA damage</keyword>
<dbReference type="GO" id="GO:0006310">
    <property type="term" value="P:DNA recombination"/>
    <property type="evidence" value="ECO:0007669"/>
    <property type="project" value="TreeGrafter"/>
</dbReference>
<comment type="caution">
    <text evidence="11">The sequence shown here is derived from an EMBL/GenBank/DDBJ whole genome shotgun (WGS) entry which is preliminary data.</text>
</comment>
<feature type="domain" description="PD-(D/E)XK endonuclease-like" evidence="10">
    <location>
        <begin position="628"/>
        <end position="866"/>
    </location>
</feature>
<dbReference type="InterPro" id="IPR011604">
    <property type="entry name" value="PDDEXK-like_dom_sf"/>
</dbReference>
<evidence type="ECO:0000313" key="11">
    <source>
        <dbReference type="EMBL" id="RMA97267.1"/>
    </source>
</evidence>
<evidence type="ECO:0000259" key="10">
    <source>
        <dbReference type="Pfam" id="PF12705"/>
    </source>
</evidence>
<evidence type="ECO:0000313" key="12">
    <source>
        <dbReference type="Proteomes" id="UP000280842"/>
    </source>
</evidence>
<keyword evidence="5 11" id="KW-0347">Helicase</keyword>
<keyword evidence="8" id="KW-0238">DNA-binding</keyword>
<dbReference type="GO" id="GO:0004527">
    <property type="term" value="F:exonuclease activity"/>
    <property type="evidence" value="ECO:0007669"/>
    <property type="project" value="UniProtKB-KW"/>
</dbReference>
<dbReference type="GO" id="GO:0004386">
    <property type="term" value="F:helicase activity"/>
    <property type="evidence" value="ECO:0007669"/>
    <property type="project" value="UniProtKB-KW"/>
</dbReference>